<dbReference type="InterPro" id="IPR034732">
    <property type="entry name" value="EPHD"/>
</dbReference>
<dbReference type="EMBL" id="KN716471">
    <property type="protein sequence ID" value="KJH44462.1"/>
    <property type="molecule type" value="Genomic_DNA"/>
</dbReference>
<evidence type="ECO:0000259" key="4">
    <source>
        <dbReference type="PROSITE" id="PS51805"/>
    </source>
</evidence>
<organism evidence="5 6">
    <name type="scientific">Dictyocaulus viviparus</name>
    <name type="common">Bovine lungworm</name>
    <dbReference type="NCBI Taxonomy" id="29172"/>
    <lineage>
        <taxon>Eukaryota</taxon>
        <taxon>Metazoa</taxon>
        <taxon>Ecdysozoa</taxon>
        <taxon>Nematoda</taxon>
        <taxon>Chromadorea</taxon>
        <taxon>Rhabditida</taxon>
        <taxon>Rhabditina</taxon>
        <taxon>Rhabditomorpha</taxon>
        <taxon>Strongyloidea</taxon>
        <taxon>Metastrongylidae</taxon>
        <taxon>Dictyocaulus</taxon>
    </lineage>
</organism>
<evidence type="ECO:0000256" key="1">
    <source>
        <dbReference type="ARBA" id="ARBA00022723"/>
    </source>
</evidence>
<dbReference type="GO" id="GO:0008270">
    <property type="term" value="F:zinc ion binding"/>
    <property type="evidence" value="ECO:0007669"/>
    <property type="project" value="UniProtKB-KW"/>
</dbReference>
<gene>
    <name evidence="5" type="ORF">DICVIV_09511</name>
</gene>
<accession>A0A0D8XL01</accession>
<dbReference type="AlphaFoldDB" id="A0A0D8XL01"/>
<dbReference type="PROSITE" id="PS51805">
    <property type="entry name" value="EPHD"/>
    <property type="match status" value="1"/>
</dbReference>
<dbReference type="Pfam" id="PF13771">
    <property type="entry name" value="zf-HC5HC2H"/>
    <property type="match status" value="1"/>
</dbReference>
<dbReference type="InterPro" id="IPR051188">
    <property type="entry name" value="PHD-type_Zinc_Finger"/>
</dbReference>
<reference evidence="5 6" key="1">
    <citation type="submission" date="2013-11" db="EMBL/GenBank/DDBJ databases">
        <title>Draft genome of the bovine lungworm Dictyocaulus viviparus.</title>
        <authorList>
            <person name="Mitreva M."/>
        </authorList>
    </citation>
    <scope>NUCLEOTIDE SEQUENCE [LARGE SCALE GENOMIC DNA]</scope>
    <source>
        <strain evidence="5 6">HannoverDv2000</strain>
    </source>
</reference>
<feature type="domain" description="PHD-type" evidence="4">
    <location>
        <begin position="1"/>
        <end position="110"/>
    </location>
</feature>
<dbReference type="Proteomes" id="UP000053766">
    <property type="component" value="Unassembled WGS sequence"/>
</dbReference>
<evidence type="ECO:0000256" key="2">
    <source>
        <dbReference type="ARBA" id="ARBA00022771"/>
    </source>
</evidence>
<dbReference type="OrthoDB" id="512616at2759"/>
<keyword evidence="1" id="KW-0479">Metal-binding</keyword>
<sequence length="220" mass="24819">MCGRLQWCPEMPLFFAVHELCTLMIPEIVTIDNPTPLGKELFQTDLKFLNQAFIRGRLLTCTTCREKGALVGCCFATCRSVFHLPCAIRSMCYINYEEFRSCLSSLGPDRYDDSDALNDAIYNPLEALNACISCGVHCHRICAGEPWSLYNPDDEGDEEMWQCEDCRDTLQTSAVKFTTPVSSVESTQTKKNLCIRANPHISIDMNMLDSFVLLVQQCLS</sequence>
<dbReference type="STRING" id="29172.A0A0D8XL01"/>
<dbReference type="InterPro" id="IPR011011">
    <property type="entry name" value="Znf_FYVE_PHD"/>
</dbReference>
<keyword evidence="6" id="KW-1185">Reference proteome</keyword>
<evidence type="ECO:0000313" key="6">
    <source>
        <dbReference type="Proteomes" id="UP000053766"/>
    </source>
</evidence>
<protein>
    <recommendedName>
        <fullName evidence="4">PHD-type domain-containing protein</fullName>
    </recommendedName>
</protein>
<keyword evidence="2" id="KW-0863">Zinc-finger</keyword>
<evidence type="ECO:0000256" key="3">
    <source>
        <dbReference type="ARBA" id="ARBA00022833"/>
    </source>
</evidence>
<dbReference type="PANTHER" id="PTHR12420">
    <property type="entry name" value="PHD FINGER PROTEIN"/>
    <property type="match status" value="1"/>
</dbReference>
<reference evidence="6" key="2">
    <citation type="journal article" date="2016" name="Sci. Rep.">
        <title>Dictyocaulus viviparus genome, variome and transcriptome elucidate lungworm biology and support future intervention.</title>
        <authorList>
            <person name="McNulty S.N."/>
            <person name="Strube C."/>
            <person name="Rosa B.A."/>
            <person name="Martin J.C."/>
            <person name="Tyagi R."/>
            <person name="Choi Y.J."/>
            <person name="Wang Q."/>
            <person name="Hallsworth Pepin K."/>
            <person name="Zhang X."/>
            <person name="Ozersky P."/>
            <person name="Wilson R.K."/>
            <person name="Sternberg P.W."/>
            <person name="Gasser R.B."/>
            <person name="Mitreva M."/>
        </authorList>
    </citation>
    <scope>NUCLEOTIDE SEQUENCE [LARGE SCALE GENOMIC DNA]</scope>
    <source>
        <strain evidence="6">HannoverDv2000</strain>
    </source>
</reference>
<dbReference type="SUPFAM" id="SSF57903">
    <property type="entry name" value="FYVE/PHD zinc finger"/>
    <property type="match status" value="1"/>
</dbReference>
<name>A0A0D8XL01_DICVI</name>
<keyword evidence="3" id="KW-0862">Zinc</keyword>
<dbReference type="InterPro" id="IPR013083">
    <property type="entry name" value="Znf_RING/FYVE/PHD"/>
</dbReference>
<proteinExistence type="predicted"/>
<dbReference type="Gene3D" id="3.30.40.10">
    <property type="entry name" value="Zinc/RING finger domain, C3HC4 (zinc finger)"/>
    <property type="match status" value="1"/>
</dbReference>
<evidence type="ECO:0000313" key="5">
    <source>
        <dbReference type="EMBL" id="KJH44462.1"/>
    </source>
</evidence>